<protein>
    <submittedName>
        <fullName evidence="2">DUF6220 domain-containing protein</fullName>
    </submittedName>
</protein>
<dbReference type="Pfam" id="PF19728">
    <property type="entry name" value="DUF6220"/>
    <property type="match status" value="1"/>
</dbReference>
<feature type="transmembrane region" description="Helical" evidence="1">
    <location>
        <begin position="73"/>
        <end position="90"/>
    </location>
</feature>
<organism evidence="2">
    <name type="scientific">Ornithinibacillus sp. 4-3</name>
    <dbReference type="NCBI Taxonomy" id="3231488"/>
    <lineage>
        <taxon>Bacteria</taxon>
        <taxon>Bacillati</taxon>
        <taxon>Bacillota</taxon>
        <taxon>Bacilli</taxon>
        <taxon>Bacillales</taxon>
        <taxon>Bacillaceae</taxon>
        <taxon>Ornithinibacillus</taxon>
    </lineage>
</organism>
<dbReference type="AlphaFoldDB" id="A0AB39HSJ7"/>
<evidence type="ECO:0000313" key="2">
    <source>
        <dbReference type="EMBL" id="XDK34407.1"/>
    </source>
</evidence>
<feature type="transmembrane region" description="Helical" evidence="1">
    <location>
        <begin position="49"/>
        <end position="66"/>
    </location>
</feature>
<keyword evidence="1" id="KW-0472">Membrane</keyword>
<reference evidence="2" key="1">
    <citation type="submission" date="2024-07" db="EMBL/GenBank/DDBJ databases">
        <title>Halotolerant mesophilic bacterium Ornithinibacillus sp. 4-3, sp. nov., isolated from soil.</title>
        <authorList>
            <person name="Sidarenka A.V."/>
            <person name="Guliayeva D.E."/>
            <person name="Leanovich S.I."/>
            <person name="Hileuskaya K.S."/>
            <person name="Akhremchuk A.E."/>
            <person name="Sikolenko M.A."/>
            <person name="Valentovich L.N."/>
        </authorList>
    </citation>
    <scope>NUCLEOTIDE SEQUENCE</scope>
    <source>
        <strain evidence="2">4-3</strain>
    </source>
</reference>
<dbReference type="RefSeq" id="WP_368655078.1">
    <property type="nucleotide sequence ID" value="NZ_CP162599.1"/>
</dbReference>
<sequence length="124" mass="14506">MENLHRRIHISRKIFLILAWIYVACIVVQTFIAGMAFFTSSTWKYHTTFVIWFQFTPIIMLILSFIGQLPKKIRWQVVGLFLLIVPLQYISINIPAIAAIHPVIPLVLFWLGLVIIKQTRMIIK</sequence>
<proteinExistence type="predicted"/>
<evidence type="ECO:0000256" key="1">
    <source>
        <dbReference type="SAM" id="Phobius"/>
    </source>
</evidence>
<dbReference type="InterPro" id="IPR046192">
    <property type="entry name" value="DUF6220"/>
</dbReference>
<keyword evidence="1" id="KW-1133">Transmembrane helix</keyword>
<keyword evidence="1" id="KW-0812">Transmembrane</keyword>
<feature type="transmembrane region" description="Helical" evidence="1">
    <location>
        <begin position="14"/>
        <end position="37"/>
    </location>
</feature>
<feature type="transmembrane region" description="Helical" evidence="1">
    <location>
        <begin position="96"/>
        <end position="116"/>
    </location>
</feature>
<accession>A0AB39HSJ7</accession>
<dbReference type="EMBL" id="CP162599">
    <property type="protein sequence ID" value="XDK34407.1"/>
    <property type="molecule type" value="Genomic_DNA"/>
</dbReference>
<name>A0AB39HSJ7_9BACI</name>
<gene>
    <name evidence="2" type="ORF">AB4Y30_08675</name>
</gene>